<dbReference type="InterPro" id="IPR012675">
    <property type="entry name" value="Beta-grasp_dom_sf"/>
</dbReference>
<evidence type="ECO:0000259" key="3">
    <source>
        <dbReference type="PROSITE" id="PS51880"/>
    </source>
</evidence>
<feature type="domain" description="TGS" evidence="3">
    <location>
        <begin position="454"/>
        <end position="515"/>
    </location>
</feature>
<dbReference type="AlphaFoldDB" id="A0A9D1GGL6"/>
<dbReference type="NCBIfam" id="TIGR00691">
    <property type="entry name" value="spoT_relA"/>
    <property type="match status" value="1"/>
</dbReference>
<comment type="function">
    <text evidence="1">In eubacteria ppGpp (guanosine 3'-diphosphate 5'-diphosphate) is a mediator of the stringent response that coordinates a variety of cellular activities in response to changes in nutritional abundance.</text>
</comment>
<dbReference type="InterPro" id="IPR043519">
    <property type="entry name" value="NT_sf"/>
</dbReference>
<protein>
    <submittedName>
        <fullName evidence="4">Bifunctional (P)ppGpp synthetase/guanosine-3',5'-bis(Diphosphate) 3'-pyrophosphohydrolase</fullName>
    </submittedName>
</protein>
<dbReference type="Gene3D" id="3.30.460.10">
    <property type="entry name" value="Beta Polymerase, domain 2"/>
    <property type="match status" value="1"/>
</dbReference>
<dbReference type="Pfam" id="PF13328">
    <property type="entry name" value="HD_4"/>
    <property type="match status" value="1"/>
</dbReference>
<gene>
    <name evidence="4" type="ORF">IAD06_07695</name>
</gene>
<dbReference type="CDD" id="cd05399">
    <property type="entry name" value="NT_Rel-Spo_like"/>
    <property type="match status" value="1"/>
</dbReference>
<proteinExistence type="inferred from homology"/>
<dbReference type="SUPFAM" id="SSF109604">
    <property type="entry name" value="HD-domain/PDEase-like"/>
    <property type="match status" value="1"/>
</dbReference>
<dbReference type="Gene3D" id="3.30.70.260">
    <property type="match status" value="1"/>
</dbReference>
<dbReference type="PANTHER" id="PTHR21262">
    <property type="entry name" value="GUANOSINE-3',5'-BIS DIPHOSPHATE 3'-PYROPHOSPHOHYDROLASE"/>
    <property type="match status" value="1"/>
</dbReference>
<dbReference type="SMART" id="SM00471">
    <property type="entry name" value="HDc"/>
    <property type="match status" value="1"/>
</dbReference>
<dbReference type="PANTHER" id="PTHR21262:SF31">
    <property type="entry name" value="GTP PYROPHOSPHOKINASE"/>
    <property type="match status" value="1"/>
</dbReference>
<evidence type="ECO:0000256" key="1">
    <source>
        <dbReference type="RuleBase" id="RU003847"/>
    </source>
</evidence>
<dbReference type="Gene3D" id="1.10.3210.10">
    <property type="entry name" value="Hypothetical protein af1432"/>
    <property type="match status" value="1"/>
</dbReference>
<dbReference type="SMART" id="SM00954">
    <property type="entry name" value="RelA_SpoT"/>
    <property type="match status" value="1"/>
</dbReference>
<dbReference type="Pfam" id="PF02824">
    <property type="entry name" value="TGS"/>
    <property type="match status" value="1"/>
</dbReference>
<dbReference type="FunFam" id="1.10.3210.10:FF:000001">
    <property type="entry name" value="GTP pyrophosphokinase RelA"/>
    <property type="match status" value="1"/>
</dbReference>
<dbReference type="PROSITE" id="PS51880">
    <property type="entry name" value="TGS"/>
    <property type="match status" value="1"/>
</dbReference>
<dbReference type="SUPFAM" id="SSF81271">
    <property type="entry name" value="TGS-like"/>
    <property type="match status" value="1"/>
</dbReference>
<evidence type="ECO:0000313" key="5">
    <source>
        <dbReference type="Proteomes" id="UP000886722"/>
    </source>
</evidence>
<dbReference type="SUPFAM" id="SSF55021">
    <property type="entry name" value="ACT-like"/>
    <property type="match status" value="1"/>
</dbReference>
<dbReference type="InterPro" id="IPR033655">
    <property type="entry name" value="TGS_RelA/SpoT"/>
</dbReference>
<feature type="compositionally biased region" description="Basic and acidic residues" evidence="2">
    <location>
        <begin position="33"/>
        <end position="42"/>
    </location>
</feature>
<dbReference type="InterPro" id="IPR004095">
    <property type="entry name" value="TGS"/>
</dbReference>
<evidence type="ECO:0000313" key="4">
    <source>
        <dbReference type="EMBL" id="HIT39899.1"/>
    </source>
</evidence>
<evidence type="ECO:0000256" key="2">
    <source>
        <dbReference type="SAM" id="MobiDB-lite"/>
    </source>
</evidence>
<comment type="similarity">
    <text evidence="1">Belongs to the relA/spoT family.</text>
</comment>
<dbReference type="Pfam" id="PF13291">
    <property type="entry name" value="ACT_4"/>
    <property type="match status" value="1"/>
</dbReference>
<name>A0A9D1GGL6_9BACT</name>
<dbReference type="Gene3D" id="3.10.20.30">
    <property type="match status" value="1"/>
</dbReference>
<feature type="region of interest" description="Disordered" evidence="2">
    <location>
        <begin position="1"/>
        <end position="53"/>
    </location>
</feature>
<dbReference type="SUPFAM" id="SSF81301">
    <property type="entry name" value="Nucleotidyltransferase"/>
    <property type="match status" value="1"/>
</dbReference>
<accession>A0A9D1GGL6</accession>
<feature type="compositionally biased region" description="Basic and acidic residues" evidence="2">
    <location>
        <begin position="1"/>
        <end position="18"/>
    </location>
</feature>
<dbReference type="CDD" id="cd00077">
    <property type="entry name" value="HDc"/>
    <property type="match status" value="1"/>
</dbReference>
<comment type="caution">
    <text evidence="4">The sequence shown here is derived from an EMBL/GenBank/DDBJ whole genome shotgun (WGS) entry which is preliminary data.</text>
</comment>
<sequence length="802" mass="91513">MSETKDNKQRNAEIHPEEGGSADSGQQPVSIEKTGESIREKNPAPTGTDPISHQTEEQEDIMIEKEFQALLVEYLNSNHRKKVDIIERAFRFAKEAHHGIRRRSGEPYIMHPIAVARIVCEEMGLGSTSICSALLHDVVEDTEYTVEDIENLFGRKIAMIVSGLTKISGGIFGDQASAQAENFRKLLLTMSEDIRVILVKMADRLHNMRTLGSMLPSKQYKIAGETLYIYAPLAHRLGLFAIKTELEDLSFKYEHPEAYAEIQHNIASSEAYRQKVFHDFAAPITEKLHEMGVQFEMKARVKSIYSIWNKMQSKNIPFEEVYDLYAVRIIFDPKQEENEKTECFNIYSVITDIYKVHPERTRDWVSHPKANGYRALHVTVMGPDGNWTEVQIRSRKMDEIAERGFAAHWKYKVGGADEESELDIWLKTIKEILENPEPNALDFLDTIKLNLFASEIFVFTPKGELKTLPKDATALDFAFILHSDLGYHCIAAKVNHKLVPLSQKLQSGDQVEVLTSKSQTPKEEWINFVTTAKAKTQLQAALRKERKIIAAKGEEIYNKFISSNHLITNDLSILDRILNYFDIDKKEELFYQLGKNDITLDEGVKKLFRGKNKNVFMRYLRNPFSSNNKSTHKHAEKRIPIDKNIVIPEKIDRKATYILKSNETERNYIIATCCKPIPGDDVLGYVNEKGEVIVHKQSCPIAMKLKSSFGPRLISVKWDKHLSESFPVEIEIDGIDNIGVLNRITHIISDDMAVNIRNLTISTNEGLFHGEVGVMVHDARDIEKLCNRLKKIEDVKSAARKN</sequence>
<dbReference type="InterPro" id="IPR045865">
    <property type="entry name" value="ACT-like_dom_sf"/>
</dbReference>
<dbReference type="InterPro" id="IPR003607">
    <property type="entry name" value="HD/PDEase_dom"/>
</dbReference>
<dbReference type="CDD" id="cd04876">
    <property type="entry name" value="ACT_RelA-SpoT"/>
    <property type="match status" value="1"/>
</dbReference>
<dbReference type="InterPro" id="IPR007685">
    <property type="entry name" value="RelA_SpoT"/>
</dbReference>
<dbReference type="FunFam" id="3.10.20.30:FF:000002">
    <property type="entry name" value="GTP pyrophosphokinase (RelA/SpoT)"/>
    <property type="match status" value="1"/>
</dbReference>
<reference evidence="4" key="2">
    <citation type="journal article" date="2021" name="PeerJ">
        <title>Extensive microbial diversity within the chicken gut microbiome revealed by metagenomics and culture.</title>
        <authorList>
            <person name="Gilroy R."/>
            <person name="Ravi A."/>
            <person name="Getino M."/>
            <person name="Pursley I."/>
            <person name="Horton D.L."/>
            <person name="Alikhan N.F."/>
            <person name="Baker D."/>
            <person name="Gharbi K."/>
            <person name="Hall N."/>
            <person name="Watson M."/>
            <person name="Adriaenssens E.M."/>
            <person name="Foster-Nyarko E."/>
            <person name="Jarju S."/>
            <person name="Secka A."/>
            <person name="Antonio M."/>
            <person name="Oren A."/>
            <person name="Chaudhuri R.R."/>
            <person name="La Ragione R."/>
            <person name="Hildebrand F."/>
            <person name="Pallen M.J."/>
        </authorList>
    </citation>
    <scope>NUCLEOTIDE SEQUENCE</scope>
    <source>
        <strain evidence="4">21143</strain>
    </source>
</reference>
<dbReference type="InterPro" id="IPR004811">
    <property type="entry name" value="RelA/Spo_fam"/>
</dbReference>
<dbReference type="Pfam" id="PF04607">
    <property type="entry name" value="RelA_SpoT"/>
    <property type="match status" value="1"/>
</dbReference>
<dbReference type="InterPro" id="IPR002912">
    <property type="entry name" value="ACT_dom"/>
</dbReference>
<dbReference type="Proteomes" id="UP000886722">
    <property type="component" value="Unassembled WGS sequence"/>
</dbReference>
<dbReference type="EMBL" id="DVKT01000059">
    <property type="protein sequence ID" value="HIT39899.1"/>
    <property type="molecule type" value="Genomic_DNA"/>
</dbReference>
<dbReference type="GO" id="GO:0015969">
    <property type="term" value="P:guanosine tetraphosphate metabolic process"/>
    <property type="evidence" value="ECO:0007669"/>
    <property type="project" value="InterPro"/>
</dbReference>
<reference evidence="4" key="1">
    <citation type="submission" date="2020-10" db="EMBL/GenBank/DDBJ databases">
        <authorList>
            <person name="Gilroy R."/>
        </authorList>
    </citation>
    <scope>NUCLEOTIDE SEQUENCE</scope>
    <source>
        <strain evidence="4">21143</strain>
    </source>
</reference>
<dbReference type="GO" id="GO:0005886">
    <property type="term" value="C:plasma membrane"/>
    <property type="evidence" value="ECO:0007669"/>
    <property type="project" value="TreeGrafter"/>
</dbReference>
<dbReference type="CDD" id="cd01668">
    <property type="entry name" value="TGS_RSH"/>
    <property type="match status" value="1"/>
</dbReference>
<dbReference type="InterPro" id="IPR012676">
    <property type="entry name" value="TGS-like"/>
</dbReference>
<organism evidence="4 5">
    <name type="scientific">Candidatus Caccoplasma intestinavium</name>
    <dbReference type="NCBI Taxonomy" id="2840716"/>
    <lineage>
        <taxon>Bacteria</taxon>
        <taxon>Pseudomonadati</taxon>
        <taxon>Bacteroidota</taxon>
        <taxon>Bacteroidia</taxon>
        <taxon>Bacteroidales</taxon>
        <taxon>Bacteroidaceae</taxon>
        <taxon>Bacteroidaceae incertae sedis</taxon>
        <taxon>Candidatus Caccoplasma</taxon>
    </lineage>
</organism>